<feature type="chain" id="PRO_5003404896" evidence="1">
    <location>
        <begin position="26"/>
        <end position="154"/>
    </location>
</feature>
<keyword evidence="1" id="KW-0732">Signal</keyword>
<dbReference type="HOGENOM" id="CLU_1705797_0_0_1"/>
<dbReference type="EMBL" id="GL379820">
    <property type="protein sequence ID" value="EGT47459.1"/>
    <property type="molecule type" value="Genomic_DNA"/>
</dbReference>
<dbReference type="InParanoid" id="G0MYG2"/>
<name>G0MYG2_CAEBE</name>
<accession>G0MYG2</accession>
<keyword evidence="3" id="KW-1185">Reference proteome</keyword>
<dbReference type="AlphaFoldDB" id="G0MYG2"/>
<dbReference type="Proteomes" id="UP000008068">
    <property type="component" value="Unassembled WGS sequence"/>
</dbReference>
<evidence type="ECO:0000313" key="3">
    <source>
        <dbReference type="Proteomes" id="UP000008068"/>
    </source>
</evidence>
<feature type="signal peptide" evidence="1">
    <location>
        <begin position="1"/>
        <end position="25"/>
    </location>
</feature>
<sequence length="154" mass="17192">MKLSDLLLFFFTFFVIYMLTKGVDAESLQLKEDGPKRVQLVLNADSLTISLQKETAEVAAVKKENASYSINSENFAIVGVAIVVAYNCLQKWLAEKSTSPKLDGNKDHISFKWNGATYILIKCEDETNLIGSILHHGRNTSFDSEMTETGESYV</sequence>
<protein>
    <submittedName>
        <fullName evidence="2">Uncharacterized protein</fullName>
    </submittedName>
</protein>
<organism evidence="3">
    <name type="scientific">Caenorhabditis brenneri</name>
    <name type="common">Nematode worm</name>
    <dbReference type="NCBI Taxonomy" id="135651"/>
    <lineage>
        <taxon>Eukaryota</taxon>
        <taxon>Metazoa</taxon>
        <taxon>Ecdysozoa</taxon>
        <taxon>Nematoda</taxon>
        <taxon>Chromadorea</taxon>
        <taxon>Rhabditida</taxon>
        <taxon>Rhabditina</taxon>
        <taxon>Rhabditomorpha</taxon>
        <taxon>Rhabditoidea</taxon>
        <taxon>Rhabditidae</taxon>
        <taxon>Peloderinae</taxon>
        <taxon>Caenorhabditis</taxon>
    </lineage>
</organism>
<proteinExistence type="predicted"/>
<evidence type="ECO:0000313" key="2">
    <source>
        <dbReference type="EMBL" id="EGT47459.1"/>
    </source>
</evidence>
<evidence type="ECO:0000256" key="1">
    <source>
        <dbReference type="SAM" id="SignalP"/>
    </source>
</evidence>
<reference evidence="3" key="1">
    <citation type="submission" date="2011-07" db="EMBL/GenBank/DDBJ databases">
        <authorList>
            <consortium name="Caenorhabditis brenneri Sequencing and Analysis Consortium"/>
            <person name="Wilson R.K."/>
        </authorList>
    </citation>
    <scope>NUCLEOTIDE SEQUENCE [LARGE SCALE GENOMIC DNA]</scope>
    <source>
        <strain evidence="3">PB2801</strain>
    </source>
</reference>
<gene>
    <name evidence="2" type="ORF">CAEBREN_22853</name>
</gene>